<dbReference type="PRINTS" id="PR00105">
    <property type="entry name" value="C5METTRFRASE"/>
</dbReference>
<dbReference type="InterPro" id="IPR050750">
    <property type="entry name" value="C5-MTase"/>
</dbReference>
<dbReference type="InterPro" id="IPR001525">
    <property type="entry name" value="C5_MeTfrase"/>
</dbReference>
<keyword evidence="7" id="KW-0934">Plastid</keyword>
<dbReference type="InterPro" id="IPR018117">
    <property type="entry name" value="C5_DNA_meth_AS"/>
</dbReference>
<dbReference type="EC" id="2.1.1.37" evidence="6"/>
<dbReference type="NCBIfam" id="TIGR00675">
    <property type="entry name" value="dcm"/>
    <property type="match status" value="1"/>
</dbReference>
<dbReference type="GeneID" id="38279598"/>
<proteinExistence type="inferred from homology"/>
<dbReference type="SUPFAM" id="SSF53335">
    <property type="entry name" value="S-adenosyl-L-methionine-dependent methyltransferases"/>
    <property type="match status" value="1"/>
</dbReference>
<dbReference type="Pfam" id="PF00145">
    <property type="entry name" value="DNA_methylase"/>
    <property type="match status" value="1"/>
</dbReference>
<evidence type="ECO:0000256" key="3">
    <source>
        <dbReference type="ARBA" id="ARBA00022691"/>
    </source>
</evidence>
<comment type="catalytic activity">
    <reaction evidence="6">
        <text>a 2'-deoxycytidine in DNA + S-adenosyl-L-methionine = a 5-methyl-2'-deoxycytidine in DNA + S-adenosyl-L-homocysteine + H(+)</text>
        <dbReference type="Rhea" id="RHEA:13681"/>
        <dbReference type="Rhea" id="RHEA-COMP:11369"/>
        <dbReference type="Rhea" id="RHEA-COMP:11370"/>
        <dbReference type="ChEBI" id="CHEBI:15378"/>
        <dbReference type="ChEBI" id="CHEBI:57856"/>
        <dbReference type="ChEBI" id="CHEBI:59789"/>
        <dbReference type="ChEBI" id="CHEBI:85452"/>
        <dbReference type="ChEBI" id="CHEBI:85454"/>
        <dbReference type="EC" id="2.1.1.37"/>
    </reaction>
</comment>
<evidence type="ECO:0000256" key="4">
    <source>
        <dbReference type="PROSITE-ProRule" id="PRU01016"/>
    </source>
</evidence>
<dbReference type="GO" id="GO:0003886">
    <property type="term" value="F:DNA (cytosine-5-)-methyltransferase activity"/>
    <property type="evidence" value="ECO:0007669"/>
    <property type="project" value="UniProtKB-EC"/>
</dbReference>
<dbReference type="AlphaFoldDB" id="A0A386B1U1"/>
<reference evidence="7" key="2">
    <citation type="journal article" date="2019" name="Mol. Phylogenet. Evol.">
        <title>Reassessment of the classification of bryopsidales (chlorophyta) based on chloroplast phylogenomic analyses.</title>
        <authorList>
            <person name="Cremen M.C."/>
            <person name="Leliaert F."/>
            <person name="West J."/>
            <person name="Lam D.W."/>
            <person name="Shimada S."/>
            <person name="Lopez-Bautista J.M."/>
            <person name="Verbruggen H."/>
        </authorList>
    </citation>
    <scope>NUCLEOTIDE SEQUENCE</scope>
</reference>
<protein>
    <recommendedName>
        <fullName evidence="6">Cytosine-specific methyltransferase</fullName>
        <ecNumber evidence="6">2.1.1.37</ecNumber>
    </recommendedName>
</protein>
<keyword evidence="3 4" id="KW-0949">S-adenosyl-L-methionine</keyword>
<dbReference type="PANTHER" id="PTHR46098">
    <property type="entry name" value="TRNA (CYTOSINE(38)-C(5))-METHYLTRANSFERASE"/>
    <property type="match status" value="1"/>
</dbReference>
<dbReference type="InterPro" id="IPR029063">
    <property type="entry name" value="SAM-dependent_MTases_sf"/>
</dbReference>
<feature type="active site" evidence="4">
    <location>
        <position position="72"/>
    </location>
</feature>
<keyword evidence="2 4" id="KW-0808">Transferase</keyword>
<reference evidence="7" key="1">
    <citation type="submission" date="2018-07" db="EMBL/GenBank/DDBJ databases">
        <authorList>
            <person name="Quirk P.G."/>
            <person name="Krulwich T.A."/>
        </authorList>
    </citation>
    <scope>NUCLEOTIDE SEQUENCE</scope>
</reference>
<dbReference type="PROSITE" id="PS00094">
    <property type="entry name" value="C5_MTASE_1"/>
    <property type="match status" value="1"/>
</dbReference>
<comment type="similarity">
    <text evidence="4 5">Belongs to the class I-like SAM-binding methyltransferase superfamily. C5-methyltransferase family.</text>
</comment>
<dbReference type="Gene3D" id="3.40.50.150">
    <property type="entry name" value="Vaccinia Virus protein VP39"/>
    <property type="match status" value="1"/>
</dbReference>
<keyword evidence="7" id="KW-0150">Chloroplast</keyword>
<evidence type="ECO:0000256" key="2">
    <source>
        <dbReference type="ARBA" id="ARBA00022679"/>
    </source>
</evidence>
<evidence type="ECO:0000256" key="5">
    <source>
        <dbReference type="RuleBase" id="RU000416"/>
    </source>
</evidence>
<name>A0A386B1U1_9CHLO</name>
<accession>A0A386B1U1</accession>
<dbReference type="PANTHER" id="PTHR46098:SF1">
    <property type="entry name" value="TRNA (CYTOSINE(38)-C(5))-METHYLTRANSFERASE"/>
    <property type="match status" value="1"/>
</dbReference>
<keyword evidence="1 4" id="KW-0489">Methyltransferase</keyword>
<evidence type="ECO:0000256" key="6">
    <source>
        <dbReference type="RuleBase" id="RU000417"/>
    </source>
</evidence>
<dbReference type="PROSITE" id="PS51679">
    <property type="entry name" value="SAM_MT_C5"/>
    <property type="match status" value="1"/>
</dbReference>
<organism evidence="7">
    <name type="scientific">Udotea flabellum</name>
    <dbReference type="NCBI Taxonomy" id="170437"/>
    <lineage>
        <taxon>Eukaryota</taxon>
        <taxon>Viridiplantae</taxon>
        <taxon>Chlorophyta</taxon>
        <taxon>core chlorophytes</taxon>
        <taxon>Ulvophyceae</taxon>
        <taxon>TCBD clade</taxon>
        <taxon>Bryopsidales</taxon>
        <taxon>Halimedineae</taxon>
        <taxon>Halimedaceae</taxon>
        <taxon>Udoteae</taxon>
        <taxon>Udotea</taxon>
    </lineage>
</organism>
<dbReference type="EMBL" id="MH591112">
    <property type="protein sequence ID" value="AYC65662.1"/>
    <property type="molecule type" value="Genomic_DNA"/>
</dbReference>
<geneLocation type="chloroplast" evidence="7"/>
<evidence type="ECO:0000313" key="7">
    <source>
        <dbReference type="EMBL" id="AYC65662.1"/>
    </source>
</evidence>
<dbReference type="RefSeq" id="YP_009519692.1">
    <property type="nucleotide sequence ID" value="NC_039528.1"/>
</dbReference>
<sequence length="190" mass="21768">MKFTFIDLFSGIGSFHYSLKQLGGECVLACDIDQNANSTYIFNYGVVPHKNIFDLQLEQIPNSDLLCAGFPCQAFSNIGFKKGWKDSRSQVFFPLLNILKSKQIPCIILENVPGLVNFQRGQVFNTILNHLKDLNYECFWKILNCSDYGIPQNRKRLFIVGFHNSILEKTSNHLFKFPPKTNLSYTLSEL</sequence>
<dbReference type="GO" id="GO:0032259">
    <property type="term" value="P:methylation"/>
    <property type="evidence" value="ECO:0007669"/>
    <property type="project" value="UniProtKB-KW"/>
</dbReference>
<evidence type="ECO:0000256" key="1">
    <source>
        <dbReference type="ARBA" id="ARBA00022603"/>
    </source>
</evidence>
<gene>
    <name evidence="7" type="primary">orf190</name>
</gene>